<evidence type="ECO:0000259" key="7">
    <source>
        <dbReference type="PROSITE" id="PS51898"/>
    </source>
</evidence>
<dbReference type="InterPro" id="IPR011010">
    <property type="entry name" value="DNA_brk_join_enz"/>
</dbReference>
<dbReference type="GO" id="GO:0003677">
    <property type="term" value="F:DNA binding"/>
    <property type="evidence" value="ECO:0007669"/>
    <property type="project" value="UniProtKB-UniRule"/>
</dbReference>
<feature type="region of interest" description="Disordered" evidence="6">
    <location>
        <begin position="319"/>
        <end position="344"/>
    </location>
</feature>
<evidence type="ECO:0000259" key="8">
    <source>
        <dbReference type="PROSITE" id="PS51900"/>
    </source>
</evidence>
<dbReference type="GO" id="GO:0007059">
    <property type="term" value="P:chromosome segregation"/>
    <property type="evidence" value="ECO:0007669"/>
    <property type="project" value="UniProtKB-KW"/>
</dbReference>
<evidence type="ECO:0000256" key="4">
    <source>
        <dbReference type="ARBA" id="ARBA00023172"/>
    </source>
</evidence>
<gene>
    <name evidence="9" type="ORF">FTUN_0053</name>
</gene>
<evidence type="ECO:0000256" key="1">
    <source>
        <dbReference type="ARBA" id="ARBA00022829"/>
    </source>
</evidence>
<dbReference type="Pfam" id="PF00589">
    <property type="entry name" value="Phage_integrase"/>
    <property type="match status" value="1"/>
</dbReference>
<dbReference type="InterPro" id="IPR044068">
    <property type="entry name" value="CB"/>
</dbReference>
<name>A0A6M5YEX1_9BACT</name>
<keyword evidence="4" id="KW-0233">DNA recombination</keyword>
<dbReference type="PROSITE" id="PS51900">
    <property type="entry name" value="CB"/>
    <property type="match status" value="1"/>
</dbReference>
<dbReference type="GO" id="GO:0006310">
    <property type="term" value="P:DNA recombination"/>
    <property type="evidence" value="ECO:0007669"/>
    <property type="project" value="UniProtKB-KW"/>
</dbReference>
<feature type="domain" description="Tyr recombinase" evidence="7">
    <location>
        <begin position="133"/>
        <end position="319"/>
    </location>
</feature>
<dbReference type="SUPFAM" id="SSF56349">
    <property type="entry name" value="DNA breaking-rejoining enzymes"/>
    <property type="match status" value="1"/>
</dbReference>
<dbReference type="NCBIfam" id="NF002331">
    <property type="entry name" value="PRK01287.1"/>
    <property type="match status" value="1"/>
</dbReference>
<feature type="domain" description="Core-binding (CB)" evidence="8">
    <location>
        <begin position="21"/>
        <end position="112"/>
    </location>
</feature>
<keyword evidence="3 5" id="KW-0238">DNA-binding</keyword>
<reference evidence="10" key="1">
    <citation type="submission" date="2020-05" db="EMBL/GenBank/DDBJ databases">
        <title>Frigoriglobus tundricola gen. nov., sp. nov., a psychrotolerant cellulolytic planctomycete of the family Gemmataceae with two divergent copies of 16S rRNA gene.</title>
        <authorList>
            <person name="Kulichevskaya I.S."/>
            <person name="Ivanova A.A."/>
            <person name="Naumoff D.G."/>
            <person name="Beletsky A.V."/>
            <person name="Rijpstra W.I.C."/>
            <person name="Sinninghe Damste J.S."/>
            <person name="Mardanov A.V."/>
            <person name="Ravin N.V."/>
            <person name="Dedysh S.N."/>
        </authorList>
    </citation>
    <scope>NUCLEOTIDE SEQUENCE [LARGE SCALE GENOMIC DNA]</scope>
    <source>
        <strain evidence="10">PL17</strain>
    </source>
</reference>
<dbReference type="InterPro" id="IPR050090">
    <property type="entry name" value="Tyrosine_recombinase_XerCD"/>
</dbReference>
<keyword evidence="1" id="KW-0159">Chromosome partition</keyword>
<dbReference type="PANTHER" id="PTHR30349:SF81">
    <property type="entry name" value="TYROSINE RECOMBINASE XERC"/>
    <property type="match status" value="1"/>
</dbReference>
<keyword evidence="2" id="KW-0229">DNA integration</keyword>
<dbReference type="PANTHER" id="PTHR30349">
    <property type="entry name" value="PHAGE INTEGRASE-RELATED"/>
    <property type="match status" value="1"/>
</dbReference>
<dbReference type="KEGG" id="ftj:FTUN_0053"/>
<dbReference type="GO" id="GO:0015074">
    <property type="term" value="P:DNA integration"/>
    <property type="evidence" value="ECO:0007669"/>
    <property type="project" value="UniProtKB-KW"/>
</dbReference>
<dbReference type="Proteomes" id="UP000503447">
    <property type="component" value="Chromosome"/>
</dbReference>
<dbReference type="RefSeq" id="WP_227254687.1">
    <property type="nucleotide sequence ID" value="NZ_CP053452.2"/>
</dbReference>
<sequence>MMGKRGTRQSGKVIGDATDPQGMTALAKAYLEWGRVHNYSELTTDHHLRYLNAFLKWAADRGIAKPSDVTKPILERYQRWLFQYRKTNGDPLSFSTQKCYLVPLRSWFKWLAKHNHILFNPASELELPKQSQTLPKNILTAGEAEIVLGQPDTSDPLGLRDRAILETFYSTGMRRKELIGLKPYDFDRERQTVMIRQGKGKKDRVIPIGERALDWIGRYERDARPKLLVSGKPTDLLFLTHFGEAFTLDRLSQMVKGYIAQAETGKAGSCHVFRHTMATLMLENGCDIRFIQVMLGHANLKTTEIYTQVSIRKLVEAHRATHPAKMPQKTAAEQSSKESKAPPA</sequence>
<protein>
    <recommendedName>
        <fullName evidence="11">Recombinase XerD</fullName>
    </recommendedName>
</protein>
<evidence type="ECO:0000256" key="6">
    <source>
        <dbReference type="SAM" id="MobiDB-lite"/>
    </source>
</evidence>
<evidence type="ECO:0000256" key="5">
    <source>
        <dbReference type="PROSITE-ProRule" id="PRU01248"/>
    </source>
</evidence>
<evidence type="ECO:0000256" key="2">
    <source>
        <dbReference type="ARBA" id="ARBA00022908"/>
    </source>
</evidence>
<dbReference type="InterPro" id="IPR010998">
    <property type="entry name" value="Integrase_recombinase_N"/>
</dbReference>
<accession>A0A6M5YEX1</accession>
<feature type="compositionally biased region" description="Basic and acidic residues" evidence="6">
    <location>
        <begin position="335"/>
        <end position="344"/>
    </location>
</feature>
<dbReference type="EMBL" id="CP053452">
    <property type="protein sequence ID" value="QJW92557.1"/>
    <property type="molecule type" value="Genomic_DNA"/>
</dbReference>
<dbReference type="InterPro" id="IPR002104">
    <property type="entry name" value="Integrase_catalytic"/>
</dbReference>
<organism evidence="9 10">
    <name type="scientific">Frigoriglobus tundricola</name>
    <dbReference type="NCBI Taxonomy" id="2774151"/>
    <lineage>
        <taxon>Bacteria</taxon>
        <taxon>Pseudomonadati</taxon>
        <taxon>Planctomycetota</taxon>
        <taxon>Planctomycetia</taxon>
        <taxon>Gemmatales</taxon>
        <taxon>Gemmataceae</taxon>
        <taxon>Frigoriglobus</taxon>
    </lineage>
</organism>
<dbReference type="Gene3D" id="1.10.443.10">
    <property type="entry name" value="Intergrase catalytic core"/>
    <property type="match status" value="1"/>
</dbReference>
<dbReference type="InterPro" id="IPR013762">
    <property type="entry name" value="Integrase-like_cat_sf"/>
</dbReference>
<evidence type="ECO:0000313" key="9">
    <source>
        <dbReference type="EMBL" id="QJW92557.1"/>
    </source>
</evidence>
<dbReference type="AlphaFoldDB" id="A0A6M5YEX1"/>
<dbReference type="Gene3D" id="1.10.150.130">
    <property type="match status" value="1"/>
</dbReference>
<keyword evidence="10" id="KW-1185">Reference proteome</keyword>
<proteinExistence type="predicted"/>
<dbReference type="PROSITE" id="PS51898">
    <property type="entry name" value="TYR_RECOMBINASE"/>
    <property type="match status" value="1"/>
</dbReference>
<evidence type="ECO:0000313" key="10">
    <source>
        <dbReference type="Proteomes" id="UP000503447"/>
    </source>
</evidence>
<evidence type="ECO:0008006" key="11">
    <source>
        <dbReference type="Google" id="ProtNLM"/>
    </source>
</evidence>
<evidence type="ECO:0000256" key="3">
    <source>
        <dbReference type="ARBA" id="ARBA00023125"/>
    </source>
</evidence>